<proteinExistence type="predicted"/>
<dbReference type="RefSeq" id="WP_152308252.1">
    <property type="nucleotide sequence ID" value="NZ_CP043617.1"/>
</dbReference>
<evidence type="ECO:0000313" key="2">
    <source>
        <dbReference type="Proteomes" id="UP000326944"/>
    </source>
</evidence>
<organism evidence="1 2">
    <name type="scientific">Sulfurimonas lithotrophica</name>
    <dbReference type="NCBI Taxonomy" id="2590022"/>
    <lineage>
        <taxon>Bacteria</taxon>
        <taxon>Pseudomonadati</taxon>
        <taxon>Campylobacterota</taxon>
        <taxon>Epsilonproteobacteria</taxon>
        <taxon>Campylobacterales</taxon>
        <taxon>Sulfurimonadaceae</taxon>
        <taxon>Sulfurimonas</taxon>
    </lineage>
</organism>
<protein>
    <recommendedName>
        <fullName evidence="3">SIR2-like domain-containing protein</fullName>
    </recommendedName>
</protein>
<evidence type="ECO:0000313" key="1">
    <source>
        <dbReference type="EMBL" id="QFR50304.1"/>
    </source>
</evidence>
<sequence length="383" mass="45426">MANDIGFLLGAGASYELGMPLVDELTVEFKKAILRVWNMPYYRLPKEIDTILSPLFNNNTLNYEDIIGRIEVEINRNRNQALHQEWHAVLSRYLEVIFVLLLERHSKNQIYINERLQFLEPIQNYCKNSPLWIFSLNHDLIIEMLTKYLDLPLKNGFKELIDINGIKFEQLSRENMEKSQFDFIYNESGINLIKLHGALDIYVHRDENNYLKIFNGSKDTNETINNINHLIKNDATVKNGVKCTNEITYYDKDNILQFLRMTIMSGKHKYSSKVSHNMDDWFFKIFKGHINYVSELYCIGISFQDKHVNTVIYDWLSFSKERKMFIVNPYIENIPNEFNHISDQIEIIKKGFLDFLNQDEKKNLLKIKFNQQMRNLSRKNLLK</sequence>
<accession>A0A5P8P3N3</accession>
<reference evidence="1 2" key="1">
    <citation type="submission" date="2019-09" db="EMBL/GenBank/DDBJ databases">
        <title>Sulfurimonas gotlandica sp. nov., a chemoautotrophic and psychrotolerant epsilonproteobacterium isolated from a pelagic redoxcline, and an emended description of the genus Sulfurimonas.</title>
        <authorList>
            <person name="Wang S."/>
            <person name="Jiang L."/>
            <person name="Shao S."/>
        </authorList>
    </citation>
    <scope>NUCLEOTIDE SEQUENCE [LARGE SCALE GENOMIC DNA]</scope>
    <source>
        <strain evidence="1 2">GYSZ_1</strain>
    </source>
</reference>
<dbReference type="KEGG" id="sulg:FJR48_11440"/>
<gene>
    <name evidence="1" type="ORF">FJR48_11440</name>
</gene>
<evidence type="ECO:0008006" key="3">
    <source>
        <dbReference type="Google" id="ProtNLM"/>
    </source>
</evidence>
<keyword evidence="2" id="KW-1185">Reference proteome</keyword>
<dbReference type="Proteomes" id="UP000326944">
    <property type="component" value="Chromosome"/>
</dbReference>
<name>A0A5P8P3N3_9BACT</name>
<dbReference type="AlphaFoldDB" id="A0A5P8P3N3"/>
<dbReference type="OrthoDB" id="5368642at2"/>
<dbReference type="EMBL" id="CP043617">
    <property type="protein sequence ID" value="QFR50304.1"/>
    <property type="molecule type" value="Genomic_DNA"/>
</dbReference>